<comment type="caution">
    <text evidence="1">The sequence shown here is derived from an EMBL/GenBank/DDBJ whole genome shotgun (WGS) entry which is preliminary data.</text>
</comment>
<proteinExistence type="predicted"/>
<keyword evidence="2" id="KW-1185">Reference proteome</keyword>
<reference evidence="1" key="1">
    <citation type="submission" date="2020-04" db="EMBL/GenBank/DDBJ databases">
        <authorList>
            <person name="Alioto T."/>
            <person name="Alioto T."/>
            <person name="Gomez Garrido J."/>
        </authorList>
    </citation>
    <scope>NUCLEOTIDE SEQUENCE</scope>
    <source>
        <strain evidence="1">A484AB</strain>
    </source>
</reference>
<dbReference type="OrthoDB" id="10631813at2759"/>
<evidence type="ECO:0000313" key="1">
    <source>
        <dbReference type="EMBL" id="CAB4017414.1"/>
    </source>
</evidence>
<organism evidence="1 2">
    <name type="scientific">Paramuricea clavata</name>
    <name type="common">Red gorgonian</name>
    <name type="synonym">Violescent sea-whip</name>
    <dbReference type="NCBI Taxonomy" id="317549"/>
    <lineage>
        <taxon>Eukaryota</taxon>
        <taxon>Metazoa</taxon>
        <taxon>Cnidaria</taxon>
        <taxon>Anthozoa</taxon>
        <taxon>Octocorallia</taxon>
        <taxon>Malacalcyonacea</taxon>
        <taxon>Plexauridae</taxon>
        <taxon>Paramuricea</taxon>
    </lineage>
</organism>
<name>A0A6S7IEQ3_PARCT</name>
<gene>
    <name evidence="1" type="ORF">PACLA_8A016845</name>
</gene>
<protein>
    <submittedName>
        <fullName evidence="1">Uncharacterized protein</fullName>
    </submittedName>
</protein>
<sequence>MILGVGDNKGFVEEKVTESSAKNSSDEILGVQKFNDYQMSSEILRPTTSHVSKEFKSFSETYESRETEVKRLGESKCDYVRLEAAPMQRAYSQLKWFPEKLAMTSATTSKNVTSQGAVKSYTNLGYSQAGQNGDLMSNVQFQQPVAVIRAFVNPGLNTSLKQAKSLPRNYSKLNYKKSFTTSTTRRLKPLLYTWSLKANDSETAQAWVNLPVIYKETHPCGDRRRKV</sequence>
<accession>A0A6S7IEQ3</accession>
<dbReference type="AlphaFoldDB" id="A0A6S7IEQ3"/>
<dbReference type="EMBL" id="CACRXK020009535">
    <property type="protein sequence ID" value="CAB4017414.1"/>
    <property type="molecule type" value="Genomic_DNA"/>
</dbReference>
<evidence type="ECO:0000313" key="2">
    <source>
        <dbReference type="Proteomes" id="UP001152795"/>
    </source>
</evidence>
<dbReference type="Proteomes" id="UP001152795">
    <property type="component" value="Unassembled WGS sequence"/>
</dbReference>